<sequence>MTNSLKKKFTAIYITLVIIIIAVGMVSTFNIYTLRKSINGLITNNYKSIDTSNNMIKCIDNQDKAILIYLQENKEEALNLFHTSDDEFYKWFYIEKSNITETGE</sequence>
<dbReference type="Proteomes" id="UP001288944">
    <property type="component" value="Unassembled WGS sequence"/>
</dbReference>
<evidence type="ECO:0000256" key="1">
    <source>
        <dbReference type="SAM" id="Phobius"/>
    </source>
</evidence>
<keyword evidence="2" id="KW-0418">Kinase</keyword>
<dbReference type="EMBL" id="WNUR01002014">
    <property type="protein sequence ID" value="MDZ7544080.1"/>
    <property type="molecule type" value="Genomic_DNA"/>
</dbReference>
<feature type="transmembrane region" description="Helical" evidence="1">
    <location>
        <begin position="12"/>
        <end position="32"/>
    </location>
</feature>
<reference evidence="2" key="1">
    <citation type="submission" date="2019-11" db="EMBL/GenBank/DDBJ databases">
        <title>Characterization of Clostridium perfringens isolates from swine manure treated agricultural soils.</title>
        <authorList>
            <person name="Wushke S.T."/>
        </authorList>
    </citation>
    <scope>NUCLEOTIDE SEQUENCE</scope>
    <source>
        <strain evidence="2">X62</strain>
    </source>
</reference>
<proteinExistence type="predicted"/>
<keyword evidence="2" id="KW-0808">Transferase</keyword>
<accession>A0AAW9KBJ8</accession>
<protein>
    <submittedName>
        <fullName evidence="2">PAS domain-containing sensor histidine kinase</fullName>
    </submittedName>
</protein>
<organism evidence="2 3">
    <name type="scientific">Clostridium perfringens</name>
    <dbReference type="NCBI Taxonomy" id="1502"/>
    <lineage>
        <taxon>Bacteria</taxon>
        <taxon>Bacillati</taxon>
        <taxon>Bacillota</taxon>
        <taxon>Clostridia</taxon>
        <taxon>Eubacteriales</taxon>
        <taxon>Clostridiaceae</taxon>
        <taxon>Clostridium</taxon>
    </lineage>
</organism>
<evidence type="ECO:0000313" key="2">
    <source>
        <dbReference type="EMBL" id="MDZ7544080.1"/>
    </source>
</evidence>
<feature type="non-terminal residue" evidence="2">
    <location>
        <position position="104"/>
    </location>
</feature>
<gene>
    <name evidence="2" type="ORF">GNF83_23545</name>
</gene>
<keyword evidence="1" id="KW-0812">Transmembrane</keyword>
<keyword evidence="1" id="KW-1133">Transmembrane helix</keyword>
<name>A0AAW9KBJ8_CLOPF</name>
<comment type="caution">
    <text evidence="2">The sequence shown here is derived from an EMBL/GenBank/DDBJ whole genome shotgun (WGS) entry which is preliminary data.</text>
</comment>
<evidence type="ECO:0000313" key="3">
    <source>
        <dbReference type="Proteomes" id="UP001288944"/>
    </source>
</evidence>
<dbReference type="GO" id="GO:0016301">
    <property type="term" value="F:kinase activity"/>
    <property type="evidence" value="ECO:0007669"/>
    <property type="project" value="UniProtKB-KW"/>
</dbReference>
<keyword evidence="1" id="KW-0472">Membrane</keyword>
<dbReference type="AlphaFoldDB" id="A0AAW9KBJ8"/>